<protein>
    <recommendedName>
        <fullName evidence="13">ATP synthase subunit b</fullName>
    </recommendedName>
    <alternativeName>
        <fullName evidence="13">ATP synthase F(0) sector subunit b</fullName>
    </alternativeName>
    <alternativeName>
        <fullName evidence="13">ATPase subunit I</fullName>
    </alternativeName>
    <alternativeName>
        <fullName evidence="13">F-type ATPase subunit b</fullName>
        <shortName evidence="13">F-ATPase subunit b</shortName>
    </alternativeName>
</protein>
<dbReference type="GO" id="GO:0045259">
    <property type="term" value="C:proton-transporting ATP synthase complex"/>
    <property type="evidence" value="ECO:0007669"/>
    <property type="project" value="UniProtKB-KW"/>
</dbReference>
<dbReference type="HAMAP" id="MF_01398">
    <property type="entry name" value="ATP_synth_b_bprime"/>
    <property type="match status" value="1"/>
</dbReference>
<keyword evidence="7 13" id="KW-1133">Transmembrane helix</keyword>
<comment type="function">
    <text evidence="13">Component of the F(0) channel, it forms part of the peripheral stalk, linking F(1) to F(0).</text>
</comment>
<dbReference type="AlphaFoldDB" id="A0A1F5KBK7"/>
<keyword evidence="2 13" id="KW-0813">Transport</keyword>
<dbReference type="InterPro" id="IPR028987">
    <property type="entry name" value="ATP_synth_B-like_membr_sf"/>
</dbReference>
<dbReference type="EMBL" id="MFDE01000026">
    <property type="protein sequence ID" value="OGE38200.1"/>
    <property type="molecule type" value="Genomic_DNA"/>
</dbReference>
<dbReference type="NCBIfam" id="TIGR01144">
    <property type="entry name" value="ATP_synt_b"/>
    <property type="match status" value="1"/>
</dbReference>
<dbReference type="Proteomes" id="UP000176527">
    <property type="component" value="Unassembled WGS sequence"/>
</dbReference>
<evidence type="ECO:0000256" key="5">
    <source>
        <dbReference type="ARBA" id="ARBA00022692"/>
    </source>
</evidence>
<keyword evidence="8 13" id="KW-0406">Ion transport</keyword>
<keyword evidence="9 13" id="KW-0472">Membrane</keyword>
<evidence type="ECO:0000313" key="16">
    <source>
        <dbReference type="EMBL" id="OGE38200.1"/>
    </source>
</evidence>
<evidence type="ECO:0000256" key="11">
    <source>
        <dbReference type="ARBA" id="ARBA00025198"/>
    </source>
</evidence>
<comment type="subunit">
    <text evidence="13">F-type ATPases have 2 components, F(1) - the catalytic core - and F(0) - the membrane proton channel. F(1) has five subunits: alpha(3), beta(3), gamma(1), delta(1), epsilon(1). F(0) has three main subunits: a(1), b(2) and c(10-14). The alpha and beta chains form an alternating ring which encloses part of the gamma chain. F(1) is attached to F(0) by a central stalk formed by the gamma and epsilon chains, while a peripheral stalk is formed by the delta and b chains.</text>
</comment>
<organism evidence="16 17">
    <name type="scientific">Candidatus Daviesbacteria bacterium RIFCSPHIGHO2_12_FULL_37_11</name>
    <dbReference type="NCBI Taxonomy" id="1797777"/>
    <lineage>
        <taxon>Bacteria</taxon>
        <taxon>Candidatus Daviesiibacteriota</taxon>
    </lineage>
</organism>
<keyword evidence="4 13" id="KW-0138">CF(0)</keyword>
<dbReference type="GO" id="GO:0046961">
    <property type="term" value="F:proton-transporting ATPase activity, rotational mechanism"/>
    <property type="evidence" value="ECO:0007669"/>
    <property type="project" value="TreeGrafter"/>
</dbReference>
<evidence type="ECO:0000256" key="12">
    <source>
        <dbReference type="ARBA" id="ARBA00037847"/>
    </source>
</evidence>
<dbReference type="Gene3D" id="6.10.250.1580">
    <property type="match status" value="1"/>
</dbReference>
<comment type="subcellular location">
    <subcellularLocation>
        <location evidence="13">Cell membrane</location>
        <topology evidence="13">Single-pass membrane protein</topology>
    </subcellularLocation>
    <subcellularLocation>
        <location evidence="12">Endomembrane system</location>
        <topology evidence="12">Single-pass membrane protein</topology>
    </subcellularLocation>
</comment>
<evidence type="ECO:0000256" key="15">
    <source>
        <dbReference type="SAM" id="Coils"/>
    </source>
</evidence>
<evidence type="ECO:0000256" key="7">
    <source>
        <dbReference type="ARBA" id="ARBA00022989"/>
    </source>
</evidence>
<evidence type="ECO:0000256" key="4">
    <source>
        <dbReference type="ARBA" id="ARBA00022547"/>
    </source>
</evidence>
<evidence type="ECO:0000256" key="3">
    <source>
        <dbReference type="ARBA" id="ARBA00022475"/>
    </source>
</evidence>
<accession>A0A1F5KBK7</accession>
<comment type="caution">
    <text evidence="16">The sequence shown here is derived from an EMBL/GenBank/DDBJ whole genome shotgun (WGS) entry which is preliminary data.</text>
</comment>
<dbReference type="Pfam" id="PF00430">
    <property type="entry name" value="ATP-synt_B"/>
    <property type="match status" value="1"/>
</dbReference>
<keyword evidence="15" id="KW-0175">Coiled coil</keyword>
<dbReference type="GO" id="GO:0012505">
    <property type="term" value="C:endomembrane system"/>
    <property type="evidence" value="ECO:0007669"/>
    <property type="project" value="UniProtKB-SubCell"/>
</dbReference>
<dbReference type="PANTHER" id="PTHR33445">
    <property type="entry name" value="ATP SYNTHASE SUBUNIT B', CHLOROPLASTIC"/>
    <property type="match status" value="1"/>
</dbReference>
<evidence type="ECO:0000256" key="1">
    <source>
        <dbReference type="ARBA" id="ARBA00005513"/>
    </source>
</evidence>
<evidence type="ECO:0000256" key="10">
    <source>
        <dbReference type="ARBA" id="ARBA00023310"/>
    </source>
</evidence>
<proteinExistence type="inferred from homology"/>
<dbReference type="GO" id="GO:0005886">
    <property type="term" value="C:plasma membrane"/>
    <property type="evidence" value="ECO:0007669"/>
    <property type="project" value="UniProtKB-SubCell"/>
</dbReference>
<keyword evidence="6 13" id="KW-0375">Hydrogen ion transport</keyword>
<gene>
    <name evidence="13" type="primary">atpF</name>
    <name evidence="16" type="ORF">A3F00_03780</name>
</gene>
<evidence type="ECO:0000256" key="6">
    <source>
        <dbReference type="ARBA" id="ARBA00022781"/>
    </source>
</evidence>
<dbReference type="InterPro" id="IPR005864">
    <property type="entry name" value="ATP_synth_F0_bsu_bac"/>
</dbReference>
<keyword evidence="3 13" id="KW-1003">Cell membrane</keyword>
<evidence type="ECO:0000256" key="8">
    <source>
        <dbReference type="ARBA" id="ARBA00023065"/>
    </source>
</evidence>
<feature type="coiled-coil region" evidence="15">
    <location>
        <begin position="38"/>
        <end position="112"/>
    </location>
</feature>
<sequence>MEKILSEFGVQPVLLAAQVVNFLILLFILKKFLYGPILKVLQKRKDVIAESLRNAEEIEKKLKVANEEADKIIAKALEEAKKILDDSNKTGAQILADTNTAAEEILQKAKEESSKFIEFERIKLNQEVRENIGRLVFVAFEKITGKILTEEDKKKLTEKSLKNLS</sequence>
<keyword evidence="10 13" id="KW-0066">ATP synthesis</keyword>
<dbReference type="GO" id="GO:0046933">
    <property type="term" value="F:proton-transporting ATP synthase activity, rotational mechanism"/>
    <property type="evidence" value="ECO:0007669"/>
    <property type="project" value="UniProtKB-UniRule"/>
</dbReference>
<keyword evidence="5 13" id="KW-0812">Transmembrane</keyword>
<dbReference type="InterPro" id="IPR002146">
    <property type="entry name" value="ATP_synth_b/b'su_bac/chlpt"/>
</dbReference>
<evidence type="ECO:0000313" key="17">
    <source>
        <dbReference type="Proteomes" id="UP000176527"/>
    </source>
</evidence>
<dbReference type="PANTHER" id="PTHR33445:SF1">
    <property type="entry name" value="ATP SYNTHASE SUBUNIT B"/>
    <property type="match status" value="1"/>
</dbReference>
<dbReference type="InterPro" id="IPR050059">
    <property type="entry name" value="ATP_synthase_B_chain"/>
</dbReference>
<comment type="function">
    <text evidence="11 13">F(1)F(0) ATP synthase produces ATP from ADP in the presence of a proton or sodium gradient. F-type ATPases consist of two structural domains, F(1) containing the extramembraneous catalytic core and F(0) containing the membrane proton channel, linked together by a central stalk and a peripheral stalk. During catalysis, ATP synthesis in the catalytic domain of F(1) is coupled via a rotary mechanism of the central stalk subunits to proton translocation.</text>
</comment>
<dbReference type="SUPFAM" id="SSF81573">
    <property type="entry name" value="F1F0 ATP synthase subunit B, membrane domain"/>
    <property type="match status" value="1"/>
</dbReference>
<evidence type="ECO:0000256" key="9">
    <source>
        <dbReference type="ARBA" id="ARBA00023136"/>
    </source>
</evidence>
<evidence type="ECO:0000256" key="2">
    <source>
        <dbReference type="ARBA" id="ARBA00022448"/>
    </source>
</evidence>
<feature type="transmembrane region" description="Helical" evidence="13">
    <location>
        <begin position="12"/>
        <end position="29"/>
    </location>
</feature>
<evidence type="ECO:0000256" key="13">
    <source>
        <dbReference type="HAMAP-Rule" id="MF_01398"/>
    </source>
</evidence>
<reference evidence="16 17" key="1">
    <citation type="journal article" date="2016" name="Nat. Commun.">
        <title>Thousands of microbial genomes shed light on interconnected biogeochemical processes in an aquifer system.</title>
        <authorList>
            <person name="Anantharaman K."/>
            <person name="Brown C.T."/>
            <person name="Hug L.A."/>
            <person name="Sharon I."/>
            <person name="Castelle C.J."/>
            <person name="Probst A.J."/>
            <person name="Thomas B.C."/>
            <person name="Singh A."/>
            <person name="Wilkins M.J."/>
            <person name="Karaoz U."/>
            <person name="Brodie E.L."/>
            <person name="Williams K.H."/>
            <person name="Hubbard S.S."/>
            <person name="Banfield J.F."/>
        </authorList>
    </citation>
    <scope>NUCLEOTIDE SEQUENCE [LARGE SCALE GENOMIC DNA]</scope>
</reference>
<evidence type="ECO:0000256" key="14">
    <source>
        <dbReference type="RuleBase" id="RU003848"/>
    </source>
</evidence>
<name>A0A1F5KBK7_9BACT</name>
<dbReference type="CDD" id="cd06503">
    <property type="entry name" value="ATP-synt_Fo_b"/>
    <property type="match status" value="1"/>
</dbReference>
<comment type="similarity">
    <text evidence="1 13 14">Belongs to the ATPase B chain family.</text>
</comment>